<dbReference type="GO" id="GO:0009535">
    <property type="term" value="C:chloroplast thylakoid membrane"/>
    <property type="evidence" value="ECO:0007669"/>
    <property type="project" value="UniProtKB-SubCell"/>
</dbReference>
<accession>A0AAV0CGB2</accession>
<comment type="subcellular location">
    <subcellularLocation>
        <location evidence="1">Plastid</location>
        <location evidence="1">Chloroplast thylakoid membrane</location>
    </subcellularLocation>
</comment>
<name>A0AAV0CGB2_9ASTE</name>
<keyword evidence="4" id="KW-1185">Reference proteome</keyword>
<gene>
    <name evidence="3" type="ORF">CEPIT_LOCUS4669</name>
</gene>
<evidence type="ECO:0000313" key="4">
    <source>
        <dbReference type="Proteomes" id="UP001152523"/>
    </source>
</evidence>
<dbReference type="GO" id="GO:0009654">
    <property type="term" value="C:photosystem II oxygen evolving complex"/>
    <property type="evidence" value="ECO:0007669"/>
    <property type="project" value="InterPro"/>
</dbReference>
<protein>
    <recommendedName>
        <fullName evidence="2">PsbP C-terminal domain-containing protein</fullName>
    </recommendedName>
</protein>
<dbReference type="InterPro" id="IPR002683">
    <property type="entry name" value="PsbP_C"/>
</dbReference>
<dbReference type="EMBL" id="CAMAPF010000024">
    <property type="protein sequence ID" value="CAH9073599.1"/>
    <property type="molecule type" value="Genomic_DNA"/>
</dbReference>
<dbReference type="AlphaFoldDB" id="A0AAV0CGB2"/>
<dbReference type="PANTHER" id="PTHR37764:SF1">
    <property type="entry name" value="KETOSE_ALDOSE ISOMERASE, PUTATIVE (MOG1_PSBP_DUF1795-LIKE PHOTOSYSTEM II REACTION CENTER PSBP FAMILY PROTEIN)-RELATED"/>
    <property type="match status" value="1"/>
</dbReference>
<comment type="caution">
    <text evidence="3">The sequence shown here is derived from an EMBL/GenBank/DDBJ whole genome shotgun (WGS) entry which is preliminary data.</text>
</comment>
<dbReference type="InterPro" id="IPR016123">
    <property type="entry name" value="Mog1/PsbP_a/b/a-sand"/>
</dbReference>
<evidence type="ECO:0000256" key="1">
    <source>
        <dbReference type="ARBA" id="ARBA00004334"/>
    </source>
</evidence>
<evidence type="ECO:0000259" key="2">
    <source>
        <dbReference type="Pfam" id="PF01789"/>
    </source>
</evidence>
<dbReference type="PANTHER" id="PTHR37764">
    <property type="entry name" value="KETOSE/ALDOSE ISOMERASE, PUTATIVE (MOG1/PSBP/DUF1795-LIKE PHOTOSYSTEM II REACTION CENTER PSBP FAMILY PROTEIN)-RELATED"/>
    <property type="match status" value="1"/>
</dbReference>
<feature type="domain" description="PsbP C-terminal" evidence="2">
    <location>
        <begin position="92"/>
        <end position="248"/>
    </location>
</feature>
<dbReference type="GO" id="GO:0019898">
    <property type="term" value="C:extrinsic component of membrane"/>
    <property type="evidence" value="ECO:0007669"/>
    <property type="project" value="InterPro"/>
</dbReference>
<evidence type="ECO:0000313" key="3">
    <source>
        <dbReference type="EMBL" id="CAH9073599.1"/>
    </source>
</evidence>
<dbReference type="SUPFAM" id="SSF55724">
    <property type="entry name" value="Mog1p/PsbP-like"/>
    <property type="match status" value="1"/>
</dbReference>
<sequence length="250" mass="27283">MAMSTLVSLTPILPKSITNSISEPLISLKPNSLSRRLLFFTSFFSLNSFTYPALQNPLPKSSAETPQPPSPSSNPFLSGIANTKSWLQFYGDGFSIRVPPQFQDTLEPEDFNVGLQLYGDKAKPKTLAARFASPDGSEVVSVLIRPTTQLKITFLEQAQDISDLGSLKQAAKIFVPGGATLYSAHTIKIKEDEGFRTYYFYEFGRDEQHIALVAAVNSGKAFIVGATAPEDKWLDDGIKLRSAAVSLAVL</sequence>
<reference evidence="3" key="1">
    <citation type="submission" date="2022-07" db="EMBL/GenBank/DDBJ databases">
        <authorList>
            <person name="Macas J."/>
            <person name="Novak P."/>
            <person name="Neumann P."/>
        </authorList>
    </citation>
    <scope>NUCLEOTIDE SEQUENCE</scope>
</reference>
<dbReference type="Pfam" id="PF01789">
    <property type="entry name" value="PsbP"/>
    <property type="match status" value="1"/>
</dbReference>
<dbReference type="GO" id="GO:0015979">
    <property type="term" value="P:photosynthesis"/>
    <property type="evidence" value="ECO:0007669"/>
    <property type="project" value="InterPro"/>
</dbReference>
<dbReference type="Proteomes" id="UP001152523">
    <property type="component" value="Unassembled WGS sequence"/>
</dbReference>
<organism evidence="3 4">
    <name type="scientific">Cuscuta epithymum</name>
    <dbReference type="NCBI Taxonomy" id="186058"/>
    <lineage>
        <taxon>Eukaryota</taxon>
        <taxon>Viridiplantae</taxon>
        <taxon>Streptophyta</taxon>
        <taxon>Embryophyta</taxon>
        <taxon>Tracheophyta</taxon>
        <taxon>Spermatophyta</taxon>
        <taxon>Magnoliopsida</taxon>
        <taxon>eudicotyledons</taxon>
        <taxon>Gunneridae</taxon>
        <taxon>Pentapetalae</taxon>
        <taxon>asterids</taxon>
        <taxon>lamiids</taxon>
        <taxon>Solanales</taxon>
        <taxon>Convolvulaceae</taxon>
        <taxon>Cuscuteae</taxon>
        <taxon>Cuscuta</taxon>
        <taxon>Cuscuta subgen. Cuscuta</taxon>
    </lineage>
</organism>
<dbReference type="Gene3D" id="3.40.1000.10">
    <property type="entry name" value="Mog1/PsbP, alpha/beta/alpha sandwich"/>
    <property type="match status" value="1"/>
</dbReference>
<dbReference type="GO" id="GO:0005509">
    <property type="term" value="F:calcium ion binding"/>
    <property type="evidence" value="ECO:0007669"/>
    <property type="project" value="InterPro"/>
</dbReference>
<proteinExistence type="predicted"/>